<gene>
    <name evidence="3" type="ORF">BBAD15_g4488</name>
</gene>
<reference evidence="3 4" key="1">
    <citation type="submission" date="2012-10" db="EMBL/GenBank/DDBJ databases">
        <title>Genome sequencing and analysis of entomopathogenic fungi Beauveria bassiana D1-5.</title>
        <authorList>
            <person name="Li Q."/>
            <person name="Wang L."/>
            <person name="Zhang Z."/>
            <person name="Wang Q."/>
            <person name="Ren J."/>
            <person name="Wang M."/>
            <person name="Xu W."/>
            <person name="Wang J."/>
            <person name="Lu Y."/>
            <person name="Du Q."/>
            <person name="Sun Z."/>
        </authorList>
    </citation>
    <scope>NUCLEOTIDE SEQUENCE [LARGE SCALE GENOMIC DNA]</scope>
    <source>
        <strain evidence="3 4">D1-5</strain>
    </source>
</reference>
<feature type="compositionally biased region" description="Gly residues" evidence="1">
    <location>
        <begin position="46"/>
        <end position="62"/>
    </location>
</feature>
<evidence type="ECO:0000256" key="1">
    <source>
        <dbReference type="SAM" id="MobiDB-lite"/>
    </source>
</evidence>
<comment type="caution">
    <text evidence="3">The sequence shown here is derived from an EMBL/GenBank/DDBJ whole genome shotgun (WGS) entry which is preliminary data.</text>
</comment>
<dbReference type="STRING" id="1245745.A0A0A2VVL9"/>
<dbReference type="AlphaFoldDB" id="A0A0A2VVL9"/>
<evidence type="ECO:0000259" key="2">
    <source>
        <dbReference type="Pfam" id="PF06991"/>
    </source>
</evidence>
<dbReference type="HOGENOM" id="CLU_1854890_0_0_1"/>
<dbReference type="Pfam" id="PF06991">
    <property type="entry name" value="MFAP1"/>
    <property type="match status" value="1"/>
</dbReference>
<name>A0A0A2VVL9_BEABA</name>
<accession>A0A0A2VVL9</accession>
<organism evidence="3 4">
    <name type="scientific">Beauveria bassiana D1-5</name>
    <dbReference type="NCBI Taxonomy" id="1245745"/>
    <lineage>
        <taxon>Eukaryota</taxon>
        <taxon>Fungi</taxon>
        <taxon>Dikarya</taxon>
        <taxon>Ascomycota</taxon>
        <taxon>Pezizomycotina</taxon>
        <taxon>Sordariomycetes</taxon>
        <taxon>Hypocreomycetidae</taxon>
        <taxon>Hypocreales</taxon>
        <taxon>Cordycipitaceae</taxon>
        <taxon>Beauveria</taxon>
    </lineage>
</organism>
<protein>
    <recommendedName>
        <fullName evidence="2">Micro-fibrillar-associated protein 1 C-terminal domain-containing protein</fullName>
    </recommendedName>
</protein>
<feature type="compositionally biased region" description="Basic and acidic residues" evidence="1">
    <location>
        <begin position="1"/>
        <end position="26"/>
    </location>
</feature>
<feature type="region of interest" description="Disordered" evidence="1">
    <location>
        <begin position="1"/>
        <end position="138"/>
    </location>
</feature>
<dbReference type="EMBL" id="ANFO01000353">
    <property type="protein sequence ID" value="KGQ10170.1"/>
    <property type="molecule type" value="Genomic_DNA"/>
</dbReference>
<feature type="compositionally biased region" description="Basic and acidic residues" evidence="1">
    <location>
        <begin position="109"/>
        <end position="138"/>
    </location>
</feature>
<proteinExistence type="predicted"/>
<dbReference type="InterPro" id="IPR009730">
    <property type="entry name" value="MFAP1_C"/>
</dbReference>
<feature type="domain" description="Micro-fibrillar-associated protein 1 C-terminal" evidence="2">
    <location>
        <begin position="2"/>
        <end position="43"/>
    </location>
</feature>
<sequence>MGARIADDVRNREALPEYLQRRDMTKLGRKGATRYKDMRTEDTGSWGVGVGGGGGGGSGGRRGGGRWEEGEDERFRPDERPGGKGANAMPLGERRGDDRRRRSRSRSPRRGEDRASVRKRSSSRERGEDKRRRVEADR</sequence>
<feature type="compositionally biased region" description="Basic and acidic residues" evidence="1">
    <location>
        <begin position="65"/>
        <end position="82"/>
    </location>
</feature>
<evidence type="ECO:0000313" key="3">
    <source>
        <dbReference type="EMBL" id="KGQ10170.1"/>
    </source>
</evidence>
<dbReference type="OrthoDB" id="1111734at2759"/>
<evidence type="ECO:0000313" key="4">
    <source>
        <dbReference type="Proteomes" id="UP000030106"/>
    </source>
</evidence>
<dbReference type="Proteomes" id="UP000030106">
    <property type="component" value="Unassembled WGS sequence"/>
</dbReference>